<dbReference type="PANTHER" id="PTHR46079">
    <property type="entry name" value="FERM DOMAIN-CONTAINING PROTEIN 4"/>
    <property type="match status" value="1"/>
</dbReference>
<dbReference type="CDD" id="cd14473">
    <property type="entry name" value="FERM_B-lobe"/>
    <property type="match status" value="1"/>
</dbReference>
<dbReference type="SUPFAM" id="SSF47031">
    <property type="entry name" value="Second domain of FERM"/>
    <property type="match status" value="1"/>
</dbReference>
<organism evidence="4">
    <name type="scientific">Ailuropoda melanoleuca</name>
    <name type="common">Giant panda</name>
    <dbReference type="NCBI Taxonomy" id="9646"/>
    <lineage>
        <taxon>Eukaryota</taxon>
        <taxon>Metazoa</taxon>
        <taxon>Chordata</taxon>
        <taxon>Craniata</taxon>
        <taxon>Vertebrata</taxon>
        <taxon>Euteleostomi</taxon>
        <taxon>Mammalia</taxon>
        <taxon>Eutheria</taxon>
        <taxon>Laurasiatheria</taxon>
        <taxon>Carnivora</taxon>
        <taxon>Caniformia</taxon>
        <taxon>Ursidae</taxon>
        <taxon>Ailuropoda</taxon>
    </lineage>
</organism>
<dbReference type="AlphaFoldDB" id="D2I0V3"/>
<proteinExistence type="predicted"/>
<accession>D2I0V3</accession>
<dbReference type="Pfam" id="PF09379">
    <property type="entry name" value="FERM_N"/>
    <property type="match status" value="1"/>
</dbReference>
<dbReference type="InterPro" id="IPR011993">
    <property type="entry name" value="PH-like_dom_sf"/>
</dbReference>
<evidence type="ECO:0000259" key="2">
    <source>
        <dbReference type="Pfam" id="PF00373"/>
    </source>
</evidence>
<dbReference type="InterPro" id="IPR035963">
    <property type="entry name" value="FERM_2"/>
</dbReference>
<protein>
    <submittedName>
        <fullName evidence="4">Uncharacterized protein</fullName>
    </submittedName>
</protein>
<feature type="domain" description="FERM central" evidence="2">
    <location>
        <begin position="271"/>
        <end position="313"/>
    </location>
</feature>
<dbReference type="InterPro" id="IPR018979">
    <property type="entry name" value="FERM_N"/>
</dbReference>
<dbReference type="GO" id="GO:0005923">
    <property type="term" value="C:bicellular tight junction"/>
    <property type="evidence" value="ECO:0007669"/>
    <property type="project" value="TreeGrafter"/>
</dbReference>
<dbReference type="InterPro" id="IPR014352">
    <property type="entry name" value="FERM/acyl-CoA-bd_prot_sf"/>
</dbReference>
<evidence type="ECO:0000259" key="3">
    <source>
        <dbReference type="Pfam" id="PF09379"/>
    </source>
</evidence>
<dbReference type="InterPro" id="IPR019748">
    <property type="entry name" value="FERM_central"/>
</dbReference>
<evidence type="ECO:0000313" key="4">
    <source>
        <dbReference type="EMBL" id="EFB28901.1"/>
    </source>
</evidence>
<dbReference type="InterPro" id="IPR029071">
    <property type="entry name" value="Ubiquitin-like_domsf"/>
</dbReference>
<dbReference type="InterPro" id="IPR047176">
    <property type="entry name" value="FRMD4A/B"/>
</dbReference>
<dbReference type="InParanoid" id="D2I0V3"/>
<dbReference type="EMBL" id="GL193923">
    <property type="protein sequence ID" value="EFB28901.1"/>
    <property type="molecule type" value="Genomic_DNA"/>
</dbReference>
<dbReference type="Gene3D" id="2.30.29.30">
    <property type="entry name" value="Pleckstrin-homology domain (PH domain)/Phosphotyrosine-binding domain (PTB)"/>
    <property type="match status" value="1"/>
</dbReference>
<dbReference type="Pfam" id="PF00373">
    <property type="entry name" value="FERM_M"/>
    <property type="match status" value="1"/>
</dbReference>
<feature type="domain" description="FERM N-terminal" evidence="3">
    <location>
        <begin position="120"/>
        <end position="152"/>
    </location>
</feature>
<dbReference type="GO" id="GO:0090162">
    <property type="term" value="P:establishment of epithelial cell polarity"/>
    <property type="evidence" value="ECO:0007669"/>
    <property type="project" value="InterPro"/>
</dbReference>
<gene>
    <name evidence="4" type="ORF">PANDA_018858</name>
</gene>
<reference evidence="4" key="1">
    <citation type="journal article" date="2010" name="Nature">
        <title>The sequence and de novo assembly of the giant panda genome.</title>
        <authorList>
            <person name="Li R."/>
            <person name="Fan W."/>
            <person name="Tian G."/>
            <person name="Zhu H."/>
            <person name="He L."/>
            <person name="Cai J."/>
            <person name="Huang Q."/>
            <person name="Cai Q."/>
            <person name="Li B."/>
            <person name="Bai Y."/>
            <person name="Zhang Z."/>
            <person name="Zhang Y."/>
            <person name="Wang W."/>
            <person name="Li J."/>
            <person name="Wei F."/>
            <person name="Li H."/>
            <person name="Jian M."/>
            <person name="Li J."/>
            <person name="Zhang Z."/>
            <person name="Nielsen R."/>
            <person name="Li D."/>
            <person name="Gu W."/>
            <person name="Yang Z."/>
            <person name="Xuan Z."/>
            <person name="Ryder O.A."/>
            <person name="Leung F.C."/>
            <person name="Zhou Y."/>
            <person name="Cao J."/>
            <person name="Sun X."/>
            <person name="Fu Y."/>
            <person name="Fang X."/>
            <person name="Guo X."/>
            <person name="Wang B."/>
            <person name="Hou R."/>
            <person name="Shen F."/>
            <person name="Mu B."/>
            <person name="Ni P."/>
            <person name="Lin R."/>
            <person name="Qian W."/>
            <person name="Wang G."/>
            <person name="Yu C."/>
            <person name="Nie W."/>
            <person name="Wang J."/>
            <person name="Wu Z."/>
            <person name="Liang H."/>
            <person name="Min J."/>
            <person name="Wu Q."/>
            <person name="Cheng S."/>
            <person name="Ruan J."/>
            <person name="Wang M."/>
            <person name="Shi Z."/>
            <person name="Wen M."/>
            <person name="Liu B."/>
            <person name="Ren X."/>
            <person name="Zheng H."/>
            <person name="Dong D."/>
            <person name="Cook K."/>
            <person name="Shan G."/>
            <person name="Zhang H."/>
            <person name="Kosiol C."/>
            <person name="Xie X."/>
            <person name="Lu Z."/>
            <person name="Zheng H."/>
            <person name="Li Y."/>
            <person name="Steiner C.C."/>
            <person name="Lam T.T."/>
            <person name="Lin S."/>
            <person name="Zhang Q."/>
            <person name="Li G."/>
            <person name="Tian J."/>
            <person name="Gong T."/>
            <person name="Liu H."/>
            <person name="Zhang D."/>
            <person name="Fang L."/>
            <person name="Ye C."/>
            <person name="Zhang J."/>
            <person name="Hu W."/>
            <person name="Xu A."/>
            <person name="Ren Y."/>
            <person name="Zhang G."/>
            <person name="Bruford M.W."/>
            <person name="Li Q."/>
            <person name="Ma L."/>
            <person name="Guo Y."/>
            <person name="An N."/>
            <person name="Hu Y."/>
            <person name="Zheng Y."/>
            <person name="Shi Y."/>
            <person name="Li Z."/>
            <person name="Liu Q."/>
            <person name="Chen Y."/>
            <person name="Zhao J."/>
            <person name="Qu N."/>
            <person name="Zhao S."/>
            <person name="Tian F."/>
            <person name="Wang X."/>
            <person name="Wang H."/>
            <person name="Xu L."/>
            <person name="Liu X."/>
            <person name="Vinar T."/>
            <person name="Wang Y."/>
            <person name="Lam T.W."/>
            <person name="Yiu S.M."/>
            <person name="Liu S."/>
            <person name="Zhang H."/>
            <person name="Li D."/>
            <person name="Huang Y."/>
            <person name="Wang X."/>
            <person name="Yang G."/>
            <person name="Jiang Z."/>
            <person name="Wang J."/>
            <person name="Qin N."/>
            <person name="Li L."/>
            <person name="Li J."/>
            <person name="Bolund L."/>
            <person name="Kristiansen K."/>
            <person name="Wong G.K."/>
            <person name="Olson M."/>
            <person name="Zhang X."/>
            <person name="Li S."/>
            <person name="Yang H."/>
            <person name="Wang J."/>
            <person name="Wang J."/>
        </authorList>
    </citation>
    <scope>NUCLEOTIDE SEQUENCE [LARGE SCALE GENOMIC DNA]</scope>
</reference>
<dbReference type="Gene3D" id="1.20.80.10">
    <property type="match status" value="1"/>
</dbReference>
<dbReference type="GO" id="GO:0005912">
    <property type="term" value="C:adherens junction"/>
    <property type="evidence" value="ECO:0007669"/>
    <property type="project" value="TreeGrafter"/>
</dbReference>
<feature type="region of interest" description="Disordered" evidence="1">
    <location>
        <begin position="1"/>
        <end position="20"/>
    </location>
</feature>
<dbReference type="Gene3D" id="3.10.20.90">
    <property type="entry name" value="Phosphatidylinositol 3-kinase Catalytic Subunit, Chain A, domain 1"/>
    <property type="match status" value="1"/>
</dbReference>
<evidence type="ECO:0000256" key="1">
    <source>
        <dbReference type="SAM" id="MobiDB-lite"/>
    </source>
</evidence>
<dbReference type="SUPFAM" id="SSF54236">
    <property type="entry name" value="Ubiquitin-like"/>
    <property type="match status" value="1"/>
</dbReference>
<sequence length="461" mass="51408">MVGVQTIFPPDLAPESGQISPLPTGDRLTHYYECKSVLTVLWEGECEDKLEEHMGRSPAEPLLDADTSDGKVDLRLPGHRTCTFSSPLPPGEYLLNHIENDIISGAQSVSPACTCQQFAGPKLLAKELLDLVASHFNLKEKEYFGIAFTDETREEGSCHHKVVPMAEPPTGHLNWLQLDRRVLEHDFPKKSGPVVLYFCVRVNTSGKASYPALCSFFSCEDDSIVPTGTLSCLAVGPGEPRPLSSQLWTVSVPLGDTVLHAHGQQFYIESISYLKDNATIELFFLNAKSCIYKELIDVDSEVVFELASYILQFLKIITGAYTEKGRVAAHQQDCLLKDRPLKNYSYVLTVEILGFIDSNGSQLSLLVGSKPGLPNIAVTVSHSTWKTPFLRVAVSPANICVFLCHHVDELKDKQGIPWWLGLSYKGIFQYDYHDKVKPRKDPVTRFRISESMKPKVWIISH</sequence>
<name>D2I0V3_AILME</name>
<dbReference type="PANTHER" id="PTHR46079:SF3">
    <property type="entry name" value="FERM DOMAIN-CONTAINING PROTEIN 4A"/>
    <property type="match status" value="1"/>
</dbReference>